<evidence type="ECO:0000259" key="2">
    <source>
        <dbReference type="Pfam" id="PF01035"/>
    </source>
</evidence>
<dbReference type="InterPro" id="IPR036388">
    <property type="entry name" value="WH-like_DNA-bd_sf"/>
</dbReference>
<dbReference type="SUPFAM" id="SSF46767">
    <property type="entry name" value="Methylated DNA-protein cysteine methyltransferase, C-terminal domain"/>
    <property type="match status" value="1"/>
</dbReference>
<proteinExistence type="predicted"/>
<dbReference type="GO" id="GO:0032259">
    <property type="term" value="P:methylation"/>
    <property type="evidence" value="ECO:0007669"/>
    <property type="project" value="UniProtKB-KW"/>
</dbReference>
<dbReference type="InterPro" id="IPR036217">
    <property type="entry name" value="MethylDNA_cys_MeTrfase_DNAb"/>
</dbReference>
<dbReference type="Pfam" id="PF01035">
    <property type="entry name" value="DNA_binding_1"/>
    <property type="match status" value="1"/>
</dbReference>
<dbReference type="InterPro" id="IPR052520">
    <property type="entry name" value="ATL_DNA_repair"/>
</dbReference>
<name>A0A5R9A8T6_9MICC</name>
<keyword evidence="3" id="KW-0808">Transferase</keyword>
<evidence type="ECO:0000256" key="1">
    <source>
        <dbReference type="ARBA" id="ARBA00022763"/>
    </source>
</evidence>
<dbReference type="PANTHER" id="PTHR42942:SF1">
    <property type="entry name" value="ALKYLTRANSFERASE-LIKE PROTEIN 1"/>
    <property type="match status" value="1"/>
</dbReference>
<keyword evidence="1" id="KW-0227">DNA damage</keyword>
<organism evidence="3 4">
    <name type="scientific">Nesterenkonia sphaerica</name>
    <dbReference type="NCBI Taxonomy" id="1804988"/>
    <lineage>
        <taxon>Bacteria</taxon>
        <taxon>Bacillati</taxon>
        <taxon>Actinomycetota</taxon>
        <taxon>Actinomycetes</taxon>
        <taxon>Micrococcales</taxon>
        <taxon>Micrococcaceae</taxon>
        <taxon>Nesterenkonia</taxon>
    </lineage>
</organism>
<dbReference type="AlphaFoldDB" id="A0A5R9A8T6"/>
<sequence>MEEQTHEQVREIIASVPARKVATYGDIAALAGLPTPRMVGQVLREDGFDLPWHRIIRATGVPAPHLVTEQLQRLRAEGVLAVNSKVDLRRYRWNPQF</sequence>
<dbReference type="GO" id="GO:0008168">
    <property type="term" value="F:methyltransferase activity"/>
    <property type="evidence" value="ECO:0007669"/>
    <property type="project" value="UniProtKB-KW"/>
</dbReference>
<dbReference type="RefSeq" id="WP_138170572.1">
    <property type="nucleotide sequence ID" value="NZ_VAWA01000011.1"/>
</dbReference>
<reference evidence="3 4" key="1">
    <citation type="submission" date="2019-05" db="EMBL/GenBank/DDBJ databases">
        <title>Nesterenkonia sp. GY239, isolated from the Southern Atlantic Ocean.</title>
        <authorList>
            <person name="Zhang G."/>
        </authorList>
    </citation>
    <scope>NUCLEOTIDE SEQUENCE [LARGE SCALE GENOMIC DNA]</scope>
    <source>
        <strain evidence="3 4">GY239</strain>
    </source>
</reference>
<dbReference type="InterPro" id="IPR014048">
    <property type="entry name" value="MethylDNA_cys_MeTrfase_DNA-bd"/>
</dbReference>
<keyword evidence="3" id="KW-0489">Methyltransferase</keyword>
<dbReference type="Gene3D" id="1.10.10.10">
    <property type="entry name" value="Winged helix-like DNA-binding domain superfamily/Winged helix DNA-binding domain"/>
    <property type="match status" value="1"/>
</dbReference>
<accession>A0A5R9A8T6</accession>
<evidence type="ECO:0000313" key="3">
    <source>
        <dbReference type="EMBL" id="TLP74327.1"/>
    </source>
</evidence>
<feature type="domain" description="Methylated-DNA-[protein]-cysteine S-methyltransferase DNA binding" evidence="2">
    <location>
        <begin position="6"/>
        <end position="79"/>
    </location>
</feature>
<dbReference type="OrthoDB" id="9132167at2"/>
<dbReference type="CDD" id="cd06445">
    <property type="entry name" value="ATase"/>
    <property type="match status" value="1"/>
</dbReference>
<keyword evidence="4" id="KW-1185">Reference proteome</keyword>
<evidence type="ECO:0000313" key="4">
    <source>
        <dbReference type="Proteomes" id="UP000306544"/>
    </source>
</evidence>
<dbReference type="Proteomes" id="UP000306544">
    <property type="component" value="Unassembled WGS sequence"/>
</dbReference>
<dbReference type="GO" id="GO:0006281">
    <property type="term" value="P:DNA repair"/>
    <property type="evidence" value="ECO:0007669"/>
    <property type="project" value="InterPro"/>
</dbReference>
<gene>
    <name evidence="3" type="ORF">FEF27_09225</name>
</gene>
<protein>
    <submittedName>
        <fullName evidence="3">DNA methyltransferase</fullName>
    </submittedName>
</protein>
<dbReference type="PANTHER" id="PTHR42942">
    <property type="entry name" value="6-O-METHYLGUANINE DNA METHYLTRANSFERASE"/>
    <property type="match status" value="1"/>
</dbReference>
<comment type="caution">
    <text evidence="3">The sequence shown here is derived from an EMBL/GenBank/DDBJ whole genome shotgun (WGS) entry which is preliminary data.</text>
</comment>
<dbReference type="EMBL" id="VAWA01000011">
    <property type="protein sequence ID" value="TLP74327.1"/>
    <property type="molecule type" value="Genomic_DNA"/>
</dbReference>